<feature type="domain" description="Outer membrane protein beta-barrel" evidence="3">
    <location>
        <begin position="9"/>
        <end position="167"/>
    </location>
</feature>
<dbReference type="RefSeq" id="WP_053300435.1">
    <property type="nucleotide sequence ID" value="NZ_CP009847.1"/>
</dbReference>
<evidence type="ECO:0000313" key="5">
    <source>
        <dbReference type="Proteomes" id="UP000037697"/>
    </source>
</evidence>
<evidence type="ECO:0000256" key="1">
    <source>
        <dbReference type="ARBA" id="ARBA00022729"/>
    </source>
</evidence>
<feature type="signal peptide" evidence="2">
    <location>
        <begin position="1"/>
        <end position="22"/>
    </location>
</feature>
<comment type="caution">
    <text evidence="4">The sequence shown here is derived from an EMBL/GenBank/DDBJ whole genome shotgun (WGS) entry which is preliminary data.</text>
</comment>
<reference evidence="4 5" key="1">
    <citation type="submission" date="2015-07" db="EMBL/GenBank/DDBJ databases">
        <title>Foodborne Vibrio parahaemolyticus Isolates.</title>
        <authorList>
            <person name="Ronholm J."/>
            <person name="Petronella N."/>
            <person name="Kenwell R."/>
            <person name="Banerjee S."/>
        </authorList>
    </citation>
    <scope>NUCLEOTIDE SEQUENCE [LARGE SCALE GENOMIC DNA]</scope>
    <source>
        <strain evidence="4 5">HS-06-05</strain>
    </source>
</reference>
<dbReference type="AlphaFoldDB" id="A0AAW3J1D8"/>
<dbReference type="SUPFAM" id="SSF56925">
    <property type="entry name" value="OMPA-like"/>
    <property type="match status" value="1"/>
</dbReference>
<dbReference type="Gene3D" id="2.40.160.20">
    <property type="match status" value="1"/>
</dbReference>
<evidence type="ECO:0000259" key="3">
    <source>
        <dbReference type="Pfam" id="PF13505"/>
    </source>
</evidence>
<name>A0AAW3J1D8_VIBPH</name>
<keyword evidence="1 2" id="KW-0732">Signal</keyword>
<accession>A0AAW3J1D8</accession>
<evidence type="ECO:0000256" key="2">
    <source>
        <dbReference type="SAM" id="SignalP"/>
    </source>
</evidence>
<dbReference type="Proteomes" id="UP000037697">
    <property type="component" value="Unassembled WGS sequence"/>
</dbReference>
<dbReference type="InterPro" id="IPR027385">
    <property type="entry name" value="Beta-barrel_OMP"/>
</dbReference>
<proteinExistence type="predicted"/>
<gene>
    <name evidence="4" type="ORF">ACX05_01600</name>
</gene>
<evidence type="ECO:0000313" key="4">
    <source>
        <dbReference type="EMBL" id="KOY42342.1"/>
    </source>
</evidence>
<dbReference type="EMBL" id="LIRS01000012">
    <property type="protein sequence ID" value="KOY42342.1"/>
    <property type="molecule type" value="Genomic_DNA"/>
</dbReference>
<dbReference type="Pfam" id="PF13505">
    <property type="entry name" value="OMP_b-brl"/>
    <property type="match status" value="1"/>
</dbReference>
<feature type="chain" id="PRO_5043643791" description="Outer membrane protein beta-barrel domain-containing protein" evidence="2">
    <location>
        <begin position="23"/>
        <end position="167"/>
    </location>
</feature>
<dbReference type="InterPro" id="IPR011250">
    <property type="entry name" value="OMP/PagP_B-barrel"/>
</dbReference>
<sequence length="167" mass="18419">MKKFAAASAIILATMAASPVFAADTDWFGGVGVGYQNDHLSHNQNGEDVTTQLRGGAIINDHHRVMGTYGYMDKSEQHSFLASYDYMVPVYKDISLFAGVSAGAAKNDINGHSSTDFVYGGQVGATYKINDNWSTDLTYRYLDQGYDEKDTKVDNSQQVFLSIDYHF</sequence>
<protein>
    <recommendedName>
        <fullName evidence="3">Outer membrane protein beta-barrel domain-containing protein</fullName>
    </recommendedName>
</protein>
<organism evidence="4 5">
    <name type="scientific">Vibrio parahaemolyticus</name>
    <dbReference type="NCBI Taxonomy" id="670"/>
    <lineage>
        <taxon>Bacteria</taxon>
        <taxon>Pseudomonadati</taxon>
        <taxon>Pseudomonadota</taxon>
        <taxon>Gammaproteobacteria</taxon>
        <taxon>Vibrionales</taxon>
        <taxon>Vibrionaceae</taxon>
        <taxon>Vibrio</taxon>
    </lineage>
</organism>